<dbReference type="AlphaFoldDB" id="A0A7I8WYE6"/>
<dbReference type="Proteomes" id="UP000659654">
    <property type="component" value="Unassembled WGS sequence"/>
</dbReference>
<accession>A0A7I8WYE6</accession>
<keyword evidence="1" id="KW-0472">Membrane</keyword>
<organism evidence="2 3">
    <name type="scientific">Bursaphelenchus xylophilus</name>
    <name type="common">Pinewood nematode worm</name>
    <name type="synonym">Aphelenchoides xylophilus</name>
    <dbReference type="NCBI Taxonomy" id="6326"/>
    <lineage>
        <taxon>Eukaryota</taxon>
        <taxon>Metazoa</taxon>
        <taxon>Ecdysozoa</taxon>
        <taxon>Nematoda</taxon>
        <taxon>Chromadorea</taxon>
        <taxon>Rhabditida</taxon>
        <taxon>Tylenchina</taxon>
        <taxon>Tylenchomorpha</taxon>
        <taxon>Aphelenchoidea</taxon>
        <taxon>Aphelenchoididae</taxon>
        <taxon>Bursaphelenchus</taxon>
    </lineage>
</organism>
<feature type="transmembrane region" description="Helical" evidence="1">
    <location>
        <begin position="78"/>
        <end position="102"/>
    </location>
</feature>
<proteinExistence type="predicted"/>
<name>A0A7I8WYE6_BURXY</name>
<keyword evidence="1" id="KW-0812">Transmembrane</keyword>
<evidence type="ECO:0000313" key="3">
    <source>
        <dbReference type="Proteomes" id="UP000659654"/>
    </source>
</evidence>
<gene>
    <name evidence="2" type="ORF">BXYJ_LOCUS5092</name>
</gene>
<evidence type="ECO:0000313" key="2">
    <source>
        <dbReference type="EMBL" id="CAD5217552.1"/>
    </source>
</evidence>
<sequence>MELLKIIAEALRGASIVMILVSFFLCNCGILQADWGYFNNDIAFGPLGGPICYHNNTEDVQKCKDAFRGRFDADVGHAILTILALGPAFCLIALCGLIHNVFSEILETAASGILLLVGSSLCVLGVTLANRQTAYMLHLNITDFTNKPSYKNVWSPDIYAAGCVYFMGSFVCVALLFTLKPFHK</sequence>
<comment type="caution">
    <text evidence="2">The sequence shown here is derived from an EMBL/GenBank/DDBJ whole genome shotgun (WGS) entry which is preliminary data.</text>
</comment>
<dbReference type="EMBL" id="CAJFDI010000002">
    <property type="protein sequence ID" value="CAD5217552.1"/>
    <property type="molecule type" value="Genomic_DNA"/>
</dbReference>
<evidence type="ECO:0000256" key="1">
    <source>
        <dbReference type="SAM" id="Phobius"/>
    </source>
</evidence>
<feature type="transmembrane region" description="Helical" evidence="1">
    <location>
        <begin position="158"/>
        <end position="179"/>
    </location>
</feature>
<feature type="transmembrane region" description="Helical" evidence="1">
    <location>
        <begin position="12"/>
        <end position="33"/>
    </location>
</feature>
<keyword evidence="3" id="KW-1185">Reference proteome</keyword>
<feature type="transmembrane region" description="Helical" evidence="1">
    <location>
        <begin position="109"/>
        <end position="129"/>
    </location>
</feature>
<reference evidence="2" key="1">
    <citation type="submission" date="2020-09" db="EMBL/GenBank/DDBJ databases">
        <authorList>
            <person name="Kikuchi T."/>
        </authorList>
    </citation>
    <scope>NUCLEOTIDE SEQUENCE</scope>
    <source>
        <strain evidence="2">Ka4C1</strain>
    </source>
</reference>
<protein>
    <submittedName>
        <fullName evidence="2">(pine wood nematode) hypothetical protein</fullName>
    </submittedName>
</protein>
<dbReference type="EMBL" id="CAJFCV020000002">
    <property type="protein sequence ID" value="CAG9101255.1"/>
    <property type="molecule type" value="Genomic_DNA"/>
</dbReference>
<dbReference type="Proteomes" id="UP000582659">
    <property type="component" value="Unassembled WGS sequence"/>
</dbReference>
<keyword evidence="1" id="KW-1133">Transmembrane helix</keyword>